<evidence type="ECO:0000313" key="3">
    <source>
        <dbReference type="Proteomes" id="UP000264883"/>
    </source>
</evidence>
<dbReference type="KEGG" id="cia:BEN51_02010"/>
<evidence type="ECO:0000313" key="2">
    <source>
        <dbReference type="EMBL" id="ASW44427.1"/>
    </source>
</evidence>
<dbReference type="Proteomes" id="UP000264883">
    <property type="component" value="Chromosome"/>
</dbReference>
<keyword evidence="1" id="KW-0812">Transmembrane</keyword>
<evidence type="ECO:0000256" key="1">
    <source>
        <dbReference type="SAM" id="Phobius"/>
    </source>
</evidence>
<gene>
    <name evidence="2" type="ORF">BEN51_02010</name>
</gene>
<evidence type="ECO:0008006" key="4">
    <source>
        <dbReference type="Google" id="ProtNLM"/>
    </source>
</evidence>
<name>A0A343JFW9_9CLOT</name>
<organism evidence="2 3">
    <name type="scientific">Clostridium isatidis</name>
    <dbReference type="NCBI Taxonomy" id="182773"/>
    <lineage>
        <taxon>Bacteria</taxon>
        <taxon>Bacillati</taxon>
        <taxon>Bacillota</taxon>
        <taxon>Clostridia</taxon>
        <taxon>Eubacteriales</taxon>
        <taxon>Clostridiaceae</taxon>
        <taxon>Clostridium</taxon>
    </lineage>
</organism>
<accession>A0A343JFW9</accession>
<keyword evidence="1" id="KW-0472">Membrane</keyword>
<sequence length="98" mass="11586">MHERCRKCITFHVVITMRDGTMVDGIVEGVDRENVNLLVGEPVMMEEELSYERQEYGYGQGSRRRRPVRRFRRRAFPLALLAAVDVVPFFPFFPFFPF</sequence>
<keyword evidence="1" id="KW-1133">Transmembrane helix</keyword>
<dbReference type="AlphaFoldDB" id="A0A343JFW9"/>
<feature type="transmembrane region" description="Helical" evidence="1">
    <location>
        <begin position="75"/>
        <end position="96"/>
    </location>
</feature>
<protein>
    <recommendedName>
        <fullName evidence="4">LSM domain-containing protein</fullName>
    </recommendedName>
</protein>
<reference evidence="2 3" key="1">
    <citation type="submission" date="2016-08" db="EMBL/GenBank/DDBJ databases">
        <title>Complete Genome Sequence Of The Indigo Reducing Clostridium isatidis DSM15098.</title>
        <authorList>
            <person name="Little G.T."/>
            <person name="Minton N.P."/>
        </authorList>
    </citation>
    <scope>NUCLEOTIDE SEQUENCE [LARGE SCALE GENOMIC DNA]</scope>
    <source>
        <strain evidence="2 3">DSM 15098</strain>
    </source>
</reference>
<keyword evidence="3" id="KW-1185">Reference proteome</keyword>
<dbReference type="EMBL" id="CP016786">
    <property type="protein sequence ID" value="ASW44427.1"/>
    <property type="molecule type" value="Genomic_DNA"/>
</dbReference>
<proteinExistence type="predicted"/>